<accession>A0A6V7Y624</accession>
<organism evidence="2 3">
    <name type="scientific">Meloidogyne enterolobii</name>
    <name type="common">Root-knot nematode worm</name>
    <name type="synonym">Meloidogyne mayaguensis</name>
    <dbReference type="NCBI Taxonomy" id="390850"/>
    <lineage>
        <taxon>Eukaryota</taxon>
        <taxon>Metazoa</taxon>
        <taxon>Ecdysozoa</taxon>
        <taxon>Nematoda</taxon>
        <taxon>Chromadorea</taxon>
        <taxon>Rhabditida</taxon>
        <taxon>Tylenchina</taxon>
        <taxon>Tylenchomorpha</taxon>
        <taxon>Tylenchoidea</taxon>
        <taxon>Meloidogynidae</taxon>
        <taxon>Meloidogyninae</taxon>
        <taxon>Meloidogyne</taxon>
    </lineage>
</organism>
<reference evidence="2 3" key="1">
    <citation type="submission" date="2020-08" db="EMBL/GenBank/DDBJ databases">
        <authorList>
            <person name="Koutsovoulos G."/>
            <person name="Danchin GJ E."/>
        </authorList>
    </citation>
    <scope>NUCLEOTIDE SEQUENCE [LARGE SCALE GENOMIC DNA]</scope>
</reference>
<feature type="signal peptide" evidence="1">
    <location>
        <begin position="1"/>
        <end position="18"/>
    </location>
</feature>
<proteinExistence type="predicted"/>
<evidence type="ECO:0000313" key="2">
    <source>
        <dbReference type="EMBL" id="CAD2206931.1"/>
    </source>
</evidence>
<evidence type="ECO:0000256" key="1">
    <source>
        <dbReference type="SAM" id="SignalP"/>
    </source>
</evidence>
<evidence type="ECO:0000313" key="3">
    <source>
        <dbReference type="Proteomes" id="UP000580250"/>
    </source>
</evidence>
<sequence>MLLLTIFLFIHFISFCDSSFLEECSQVYESYNKCNLNECKCIQDVITCTDSLIALQTCRDDVKVFKSLECEIVNSQCSNADKNCCLDGVCGCYKTMINCIFQHKCTPINTDKKSRSFGVFAAFSGFIEGNFGENPTELKEDD</sequence>
<feature type="chain" id="PRO_5028256913" evidence="1">
    <location>
        <begin position="19"/>
        <end position="142"/>
    </location>
</feature>
<name>A0A6V7Y624_MELEN</name>
<protein>
    <submittedName>
        <fullName evidence="2">Uncharacterized protein</fullName>
    </submittedName>
</protein>
<dbReference type="OrthoDB" id="5900791at2759"/>
<keyword evidence="1" id="KW-0732">Signal</keyword>
<dbReference type="AlphaFoldDB" id="A0A6V7Y624"/>
<dbReference type="EMBL" id="CAJEWN010003221">
    <property type="protein sequence ID" value="CAD2206931.1"/>
    <property type="molecule type" value="Genomic_DNA"/>
</dbReference>
<comment type="caution">
    <text evidence="2">The sequence shown here is derived from an EMBL/GenBank/DDBJ whole genome shotgun (WGS) entry which is preliminary data.</text>
</comment>
<gene>
    <name evidence="2" type="ORF">MENT_LOCUS60828</name>
</gene>
<dbReference type="Proteomes" id="UP000580250">
    <property type="component" value="Unassembled WGS sequence"/>
</dbReference>